<dbReference type="NCBIfam" id="TIGR00589">
    <property type="entry name" value="ogt"/>
    <property type="match status" value="1"/>
</dbReference>
<dbReference type="GO" id="GO:0006281">
    <property type="term" value="P:DNA repair"/>
    <property type="evidence" value="ECO:0007669"/>
    <property type="project" value="InterPro"/>
</dbReference>
<keyword evidence="3" id="KW-0808">Transferase</keyword>
<evidence type="ECO:0000313" key="4">
    <source>
        <dbReference type="Proteomes" id="UP000823896"/>
    </source>
</evidence>
<dbReference type="GO" id="GO:0003908">
    <property type="term" value="F:methylated-DNA-[protein]-cysteine S-methyltransferase activity"/>
    <property type="evidence" value="ECO:0007669"/>
    <property type="project" value="UniProtKB-EC"/>
</dbReference>
<dbReference type="Pfam" id="PF01035">
    <property type="entry name" value="DNA_binding_1"/>
    <property type="match status" value="1"/>
</dbReference>
<feature type="domain" description="Methylated-DNA-[protein]-cysteine S-methyltransferase DNA binding" evidence="2">
    <location>
        <begin position="6"/>
        <end position="81"/>
    </location>
</feature>
<dbReference type="InterPro" id="IPR052520">
    <property type="entry name" value="ATL_DNA_repair"/>
</dbReference>
<evidence type="ECO:0000259" key="2">
    <source>
        <dbReference type="Pfam" id="PF01035"/>
    </source>
</evidence>
<comment type="caution">
    <text evidence="3">The sequence shown here is derived from an EMBL/GenBank/DDBJ whole genome shotgun (WGS) entry which is preliminary data.</text>
</comment>
<dbReference type="AlphaFoldDB" id="A0A9D2SVZ3"/>
<evidence type="ECO:0000256" key="1">
    <source>
        <dbReference type="ARBA" id="ARBA00022763"/>
    </source>
</evidence>
<dbReference type="CDD" id="cd06445">
    <property type="entry name" value="ATase"/>
    <property type="match status" value="1"/>
</dbReference>
<dbReference type="InterPro" id="IPR036388">
    <property type="entry name" value="WH-like_DNA-bd_sf"/>
</dbReference>
<gene>
    <name evidence="3" type="ORF">H9702_04730</name>
</gene>
<dbReference type="PANTHER" id="PTHR42942:SF1">
    <property type="entry name" value="ALKYLTRANSFERASE-LIKE PROTEIN 1"/>
    <property type="match status" value="1"/>
</dbReference>
<dbReference type="EC" id="2.1.1.63" evidence="3"/>
<name>A0A9D2SVZ3_9FIRM</name>
<dbReference type="Proteomes" id="UP000823896">
    <property type="component" value="Unassembled WGS sequence"/>
</dbReference>
<evidence type="ECO:0000313" key="3">
    <source>
        <dbReference type="EMBL" id="HJC36419.1"/>
    </source>
</evidence>
<dbReference type="InterPro" id="IPR036217">
    <property type="entry name" value="MethylDNA_cys_MeTrfase_DNAb"/>
</dbReference>
<reference evidence="3" key="1">
    <citation type="journal article" date="2021" name="PeerJ">
        <title>Extensive microbial diversity within the chicken gut microbiome revealed by metagenomics and culture.</title>
        <authorList>
            <person name="Gilroy R."/>
            <person name="Ravi A."/>
            <person name="Getino M."/>
            <person name="Pursley I."/>
            <person name="Horton D.L."/>
            <person name="Alikhan N.F."/>
            <person name="Baker D."/>
            <person name="Gharbi K."/>
            <person name="Hall N."/>
            <person name="Watson M."/>
            <person name="Adriaenssens E.M."/>
            <person name="Foster-Nyarko E."/>
            <person name="Jarju S."/>
            <person name="Secka A."/>
            <person name="Antonio M."/>
            <person name="Oren A."/>
            <person name="Chaudhuri R.R."/>
            <person name="La Ragione R."/>
            <person name="Hildebrand F."/>
            <person name="Pallen M.J."/>
        </authorList>
    </citation>
    <scope>NUCLEOTIDE SEQUENCE</scope>
    <source>
        <strain evidence="3">CHK187-11901</strain>
    </source>
</reference>
<dbReference type="InterPro" id="IPR014048">
    <property type="entry name" value="MethylDNA_cys_MeTrfase_DNA-bd"/>
</dbReference>
<dbReference type="EMBL" id="DWWM01000028">
    <property type="protein sequence ID" value="HJC36419.1"/>
    <property type="molecule type" value="Genomic_DNA"/>
</dbReference>
<dbReference type="GO" id="GO:0032259">
    <property type="term" value="P:methylation"/>
    <property type="evidence" value="ECO:0007669"/>
    <property type="project" value="UniProtKB-KW"/>
</dbReference>
<dbReference type="Gene3D" id="1.10.10.10">
    <property type="entry name" value="Winged helix-like DNA-binding domain superfamily/Winged helix DNA-binding domain"/>
    <property type="match status" value="1"/>
</dbReference>
<dbReference type="SUPFAM" id="SSF46767">
    <property type="entry name" value="Methylated DNA-protein cysteine methyltransferase, C-terminal domain"/>
    <property type="match status" value="1"/>
</dbReference>
<reference evidence="3" key="2">
    <citation type="submission" date="2021-04" db="EMBL/GenBank/DDBJ databases">
        <authorList>
            <person name="Gilroy R."/>
        </authorList>
    </citation>
    <scope>NUCLEOTIDE SEQUENCE</scope>
    <source>
        <strain evidence="3">CHK187-11901</strain>
    </source>
</reference>
<sequence length="98" mass="10859">MDEGFAWLILEIVREIPCGKVATYGQIAKLAGHPRHSRAVGRVLAHAEHFGDYPCHRVVNASGRTAPGWTKQRALLEAEGVTFLPNGNADLKHHQWKP</sequence>
<keyword evidence="3" id="KW-0489">Methyltransferase</keyword>
<keyword evidence="1" id="KW-0227">DNA damage</keyword>
<proteinExistence type="predicted"/>
<protein>
    <submittedName>
        <fullName evidence="3">Methylated-DNA--[protein]-cysteine S-methyltransferase</fullName>
        <ecNumber evidence="3">2.1.1.63</ecNumber>
    </submittedName>
</protein>
<dbReference type="PANTHER" id="PTHR42942">
    <property type="entry name" value="6-O-METHYLGUANINE DNA METHYLTRANSFERASE"/>
    <property type="match status" value="1"/>
</dbReference>
<organism evidence="3 4">
    <name type="scientific">Candidatus Merdibacter merdavium</name>
    <dbReference type="NCBI Taxonomy" id="2838692"/>
    <lineage>
        <taxon>Bacteria</taxon>
        <taxon>Bacillati</taxon>
        <taxon>Bacillota</taxon>
        <taxon>Erysipelotrichia</taxon>
        <taxon>Erysipelotrichales</taxon>
        <taxon>Erysipelotrichaceae</taxon>
        <taxon>Merdibacter</taxon>
    </lineage>
</organism>
<accession>A0A9D2SVZ3</accession>